<feature type="region of interest" description="Disordered" evidence="1">
    <location>
        <begin position="252"/>
        <end position="284"/>
    </location>
</feature>
<name>A0A4V0Z3R7_9BURK</name>
<evidence type="ECO:0000313" key="3">
    <source>
        <dbReference type="EMBL" id="QBE64383.1"/>
    </source>
</evidence>
<feature type="compositionally biased region" description="Low complexity" evidence="1">
    <location>
        <begin position="261"/>
        <end position="270"/>
    </location>
</feature>
<dbReference type="SMART" id="SM00530">
    <property type="entry name" value="HTH_XRE"/>
    <property type="match status" value="1"/>
</dbReference>
<dbReference type="PROSITE" id="PS50943">
    <property type="entry name" value="HTH_CROC1"/>
    <property type="match status" value="1"/>
</dbReference>
<dbReference type="KEGG" id="plue:EWM63_16435"/>
<dbReference type="Proteomes" id="UP000290637">
    <property type="component" value="Chromosome"/>
</dbReference>
<organism evidence="3 4">
    <name type="scientific">Pseudoduganella lutea</name>
    <dbReference type="NCBI Taxonomy" id="321985"/>
    <lineage>
        <taxon>Bacteria</taxon>
        <taxon>Pseudomonadati</taxon>
        <taxon>Pseudomonadota</taxon>
        <taxon>Betaproteobacteria</taxon>
        <taxon>Burkholderiales</taxon>
        <taxon>Oxalobacteraceae</taxon>
        <taxon>Telluria group</taxon>
        <taxon>Pseudoduganella</taxon>
    </lineage>
</organism>
<feature type="compositionally biased region" description="Basic residues" evidence="1">
    <location>
        <begin position="271"/>
        <end position="284"/>
    </location>
</feature>
<dbReference type="Gene3D" id="1.10.260.40">
    <property type="entry name" value="lambda repressor-like DNA-binding domains"/>
    <property type="match status" value="1"/>
</dbReference>
<proteinExistence type="predicted"/>
<dbReference type="InterPro" id="IPR001387">
    <property type="entry name" value="Cro/C1-type_HTH"/>
</dbReference>
<dbReference type="GO" id="GO:0003677">
    <property type="term" value="F:DNA binding"/>
    <property type="evidence" value="ECO:0007669"/>
    <property type="project" value="InterPro"/>
</dbReference>
<reference evidence="3 4" key="1">
    <citation type="submission" date="2019-02" db="EMBL/GenBank/DDBJ databases">
        <title>Draft Genome Sequences of Six Type Strains of the Genus Massilia.</title>
        <authorList>
            <person name="Miess H."/>
            <person name="Frediansyhah A."/>
            <person name="Gross H."/>
        </authorList>
    </citation>
    <scope>NUCLEOTIDE SEQUENCE [LARGE SCALE GENOMIC DNA]</scope>
    <source>
        <strain evidence="3 4">DSM 17473</strain>
    </source>
</reference>
<keyword evidence="4" id="KW-1185">Reference proteome</keyword>
<gene>
    <name evidence="3" type="ORF">EWM63_16435</name>
</gene>
<evidence type="ECO:0000259" key="2">
    <source>
        <dbReference type="PROSITE" id="PS50943"/>
    </source>
</evidence>
<dbReference type="EMBL" id="CP035913">
    <property type="protein sequence ID" value="QBE64383.1"/>
    <property type="molecule type" value="Genomic_DNA"/>
</dbReference>
<accession>A0A4V0Z3R7</accession>
<protein>
    <submittedName>
        <fullName evidence="3">XRE family transcriptional regulator</fullName>
    </submittedName>
</protein>
<evidence type="ECO:0000313" key="4">
    <source>
        <dbReference type="Proteomes" id="UP000290637"/>
    </source>
</evidence>
<dbReference type="Pfam" id="PF13443">
    <property type="entry name" value="HTH_26"/>
    <property type="match status" value="1"/>
</dbReference>
<evidence type="ECO:0000256" key="1">
    <source>
        <dbReference type="SAM" id="MobiDB-lite"/>
    </source>
</evidence>
<dbReference type="RefSeq" id="WP_130187501.1">
    <property type="nucleotide sequence ID" value="NZ_CP035913.1"/>
</dbReference>
<dbReference type="SUPFAM" id="SSF47413">
    <property type="entry name" value="lambda repressor-like DNA-binding domains"/>
    <property type="match status" value="1"/>
</dbReference>
<feature type="domain" description="HTH cro/C1-type" evidence="2">
    <location>
        <begin position="11"/>
        <end position="64"/>
    </location>
</feature>
<dbReference type="CDD" id="cd00093">
    <property type="entry name" value="HTH_XRE"/>
    <property type="match status" value="1"/>
</dbReference>
<dbReference type="InterPro" id="IPR010982">
    <property type="entry name" value="Lambda_DNA-bd_dom_sf"/>
</dbReference>
<sequence length="284" mass="31051">MTSSVMLVNGLKRELKARGVTYAELARRIGMSEASVKRMFAQRSLTLQRLDEILAAAGIDLLDLTRSALDAPKLVAQLTHAQEEELIGDPKLLLVAVAALNGLPVDEIVATFTLTEAQTVKYLLRLDRIGFLVLKPNNRVKLLVARTFDWIPNGPIQTWFRREAAGDYLDARFDGEGEALRLVSVMLSPASTGALLARLRQVADDFSQQHQADARLPYAERQSVTFLLAARPWMPEAFAALQRGRESVVETAGEFSSTLTGAAPAAPAAAPRRRASSSGRRSSR</sequence>
<dbReference type="AlphaFoldDB" id="A0A4V0Z3R7"/>
<dbReference type="OrthoDB" id="5298444at2"/>